<evidence type="ECO:0000256" key="4">
    <source>
        <dbReference type="PROSITE-ProRule" id="PRU10141"/>
    </source>
</evidence>
<feature type="domain" description="Protein kinase" evidence="7">
    <location>
        <begin position="95"/>
        <end position="381"/>
    </location>
</feature>
<dbReference type="InterPro" id="IPR017441">
    <property type="entry name" value="Protein_kinase_ATP_BS"/>
</dbReference>
<dbReference type="GO" id="GO:0004706">
    <property type="term" value="F:JUN kinase kinase kinase activity"/>
    <property type="evidence" value="ECO:0007669"/>
    <property type="project" value="TreeGrafter"/>
</dbReference>
<dbReference type="EMBL" id="CAJNOT010000415">
    <property type="protein sequence ID" value="CAF0973840.1"/>
    <property type="molecule type" value="Genomic_DNA"/>
</dbReference>
<dbReference type="PROSITE" id="PS50011">
    <property type="entry name" value="PROTEIN_KINASE_DOM"/>
    <property type="match status" value="1"/>
</dbReference>
<dbReference type="Gene3D" id="3.30.200.20">
    <property type="entry name" value="Phosphorylase Kinase, domain 1"/>
    <property type="match status" value="1"/>
</dbReference>
<feature type="compositionally biased region" description="Low complexity" evidence="6">
    <location>
        <begin position="570"/>
        <end position="579"/>
    </location>
</feature>
<keyword evidence="3 4" id="KW-0067">ATP-binding</keyword>
<evidence type="ECO:0000256" key="2">
    <source>
        <dbReference type="ARBA" id="ARBA00022741"/>
    </source>
</evidence>
<evidence type="ECO:0000256" key="6">
    <source>
        <dbReference type="SAM" id="MobiDB-lite"/>
    </source>
</evidence>
<keyword evidence="5" id="KW-0175">Coiled coil</keyword>
<dbReference type="InterPro" id="IPR000719">
    <property type="entry name" value="Prot_kinase_dom"/>
</dbReference>
<dbReference type="InterPro" id="IPR051681">
    <property type="entry name" value="Ser/Thr_Kinases-Pseudokinases"/>
</dbReference>
<dbReference type="AlphaFoldDB" id="A0A814ENR4"/>
<evidence type="ECO:0000313" key="9">
    <source>
        <dbReference type="Proteomes" id="UP000663864"/>
    </source>
</evidence>
<gene>
    <name evidence="8" type="ORF">ZHD862_LOCUS11142</name>
</gene>
<evidence type="ECO:0000259" key="7">
    <source>
        <dbReference type="PROSITE" id="PS50011"/>
    </source>
</evidence>
<feature type="region of interest" description="Disordered" evidence="6">
    <location>
        <begin position="1"/>
        <end position="35"/>
    </location>
</feature>
<dbReference type="PROSITE" id="PS00107">
    <property type="entry name" value="PROTEIN_KINASE_ATP"/>
    <property type="match status" value="1"/>
</dbReference>
<keyword evidence="2 4" id="KW-0547">Nucleotide-binding</keyword>
<proteinExistence type="predicted"/>
<keyword evidence="1" id="KW-0723">Serine/threonine-protein kinase</keyword>
<dbReference type="SUPFAM" id="SSF56112">
    <property type="entry name" value="Protein kinase-like (PK-like)"/>
    <property type="match status" value="1"/>
</dbReference>
<evidence type="ECO:0000256" key="1">
    <source>
        <dbReference type="ARBA" id="ARBA00022527"/>
    </source>
</evidence>
<comment type="caution">
    <text evidence="8">The sequence shown here is derived from an EMBL/GenBank/DDBJ whole genome shotgun (WGS) entry which is preliminary data.</text>
</comment>
<feature type="compositionally biased region" description="Low complexity" evidence="6">
    <location>
        <begin position="532"/>
        <end position="561"/>
    </location>
</feature>
<dbReference type="SMART" id="SM00220">
    <property type="entry name" value="S_TKc"/>
    <property type="match status" value="1"/>
</dbReference>
<sequence>MNNSSFSSNINNNNNDDKKENTNNTHDVISENRADELTLRNGNEVEVLSEDELILRSRRSRIGQSIDSISTDILPTTNTVTNSQLNLHIIDFNDLHIGDTIGVGGFGHVFHGKFGDIDVAIKTAKSFASFCSIQTTTTYDDTSDAVQKTLIDSLLREARLFSNLKHRNIIQLFGVSPSLSTKNLYLVMEYAHGGALNYLLRQRQSGLYPNVFIQYAKQIADGMKYLHEEACEHIIHRDLKCSNILILEHINDVHDDSDLLQKTLKITDFGLARKQLQTSSVSTAGTFAWMSPECIRNTEFSTKSDVWSFGVLLWECLTGEVPYKGFDPMQVAFGIATNKYSLPIPSTCPEEFSQLMSNCWKISPHERPTFTSLFEQINKIIEINYTTNEINHMEPNEEFYQSLQKDWRQEIQDMFNELKEKEQEIRDREQAIHQRLLEQNHQRLQLEKWEQQLYEREMHIVELELQLLIAKNNQQRTHHHTPKIPHRSGRFFRSILNGNNNISSSTNTLISSPTNFRHLISVCHNQPTNDQISSPNIPTISPSFPSSVSSSIPSNSINKSSYPQFNRSYSSNSTPTTPNMSRLRTLTFNQLVDGCSPITPPDKPPRSISQTKSSGRKSKSSSTIKRKHGKANVYNGEPKWYLETLSSINTNNNNNNDNTAISSTISTPIIDRSSRRLVSESSDELSSSSSSLCSTPNDRSLGRAIFDINTMLMSIGLGRHLPAQIDASSIRTFQQQQPPVIYSTNETVKTKDHKKINSTPIINDTIKQTNEFINIDYRSEPFYSPIRPNSLILLSSASSSSSQNSSQKNPIISPTIDNQRIIDDDNEKYYSAQSSKISTPMIHSMDLSTYRENFEDKLILSSIRDIDNDEQKKHQTKVLPTHIENNKNFSILPHILEKDFLR</sequence>
<dbReference type="PROSITE" id="PS00108">
    <property type="entry name" value="PROTEIN_KINASE_ST"/>
    <property type="match status" value="1"/>
</dbReference>
<dbReference type="InterPro" id="IPR011009">
    <property type="entry name" value="Kinase-like_dom_sf"/>
</dbReference>
<feature type="coiled-coil region" evidence="5">
    <location>
        <begin position="404"/>
        <end position="431"/>
    </location>
</feature>
<feature type="region of interest" description="Disordered" evidence="6">
    <location>
        <begin position="527"/>
        <end position="630"/>
    </location>
</feature>
<dbReference type="Pfam" id="PF07714">
    <property type="entry name" value="PK_Tyr_Ser-Thr"/>
    <property type="match status" value="1"/>
</dbReference>
<feature type="compositionally biased region" description="Low complexity" evidence="6">
    <location>
        <begin position="1"/>
        <end position="14"/>
    </location>
</feature>
<dbReference type="InterPro" id="IPR001245">
    <property type="entry name" value="Ser-Thr/Tyr_kinase_cat_dom"/>
</dbReference>
<dbReference type="PANTHER" id="PTHR44329:SF293">
    <property type="entry name" value="MITOGEN-ACTIVATED PROTEIN KINASE KINASE KINASE"/>
    <property type="match status" value="1"/>
</dbReference>
<name>A0A814ENR4_9BILA</name>
<keyword evidence="1" id="KW-0808">Transferase</keyword>
<evidence type="ECO:0000256" key="5">
    <source>
        <dbReference type="SAM" id="Coils"/>
    </source>
</evidence>
<dbReference type="InterPro" id="IPR008271">
    <property type="entry name" value="Ser/Thr_kinase_AS"/>
</dbReference>
<evidence type="ECO:0000313" key="8">
    <source>
        <dbReference type="EMBL" id="CAF0973840.1"/>
    </source>
</evidence>
<feature type="compositionally biased region" description="Basic residues" evidence="6">
    <location>
        <begin position="614"/>
        <end position="630"/>
    </location>
</feature>
<organism evidence="8 9">
    <name type="scientific">Rotaria sordida</name>
    <dbReference type="NCBI Taxonomy" id="392033"/>
    <lineage>
        <taxon>Eukaryota</taxon>
        <taxon>Metazoa</taxon>
        <taxon>Spiralia</taxon>
        <taxon>Gnathifera</taxon>
        <taxon>Rotifera</taxon>
        <taxon>Eurotatoria</taxon>
        <taxon>Bdelloidea</taxon>
        <taxon>Philodinida</taxon>
        <taxon>Philodinidae</taxon>
        <taxon>Rotaria</taxon>
    </lineage>
</organism>
<dbReference type="GO" id="GO:0005524">
    <property type="term" value="F:ATP binding"/>
    <property type="evidence" value="ECO:0007669"/>
    <property type="project" value="UniProtKB-UniRule"/>
</dbReference>
<keyword evidence="1" id="KW-0418">Kinase</keyword>
<reference evidence="8" key="1">
    <citation type="submission" date="2021-02" db="EMBL/GenBank/DDBJ databases">
        <authorList>
            <person name="Nowell W R."/>
        </authorList>
    </citation>
    <scope>NUCLEOTIDE SEQUENCE</scope>
</reference>
<dbReference type="Gene3D" id="1.10.510.10">
    <property type="entry name" value="Transferase(Phosphotransferase) domain 1"/>
    <property type="match status" value="1"/>
</dbReference>
<dbReference type="Proteomes" id="UP000663864">
    <property type="component" value="Unassembled WGS sequence"/>
</dbReference>
<dbReference type="PANTHER" id="PTHR44329">
    <property type="entry name" value="SERINE/THREONINE-PROTEIN KINASE TNNI3K-RELATED"/>
    <property type="match status" value="1"/>
</dbReference>
<protein>
    <recommendedName>
        <fullName evidence="7">Protein kinase domain-containing protein</fullName>
    </recommendedName>
</protein>
<dbReference type="PRINTS" id="PR00109">
    <property type="entry name" value="TYRKINASE"/>
</dbReference>
<accession>A0A814ENR4</accession>
<feature type="compositionally biased region" description="Polar residues" evidence="6">
    <location>
        <begin position="580"/>
        <end position="590"/>
    </location>
</feature>
<feature type="binding site" evidence="4">
    <location>
        <position position="122"/>
    </location>
    <ligand>
        <name>ATP</name>
        <dbReference type="ChEBI" id="CHEBI:30616"/>
    </ligand>
</feature>
<evidence type="ECO:0000256" key="3">
    <source>
        <dbReference type="ARBA" id="ARBA00022840"/>
    </source>
</evidence>